<dbReference type="HOGENOM" id="CLU_2805444_0_0_7"/>
<dbReference type="STRING" id="1121451.DESAM_10255"/>
<organism evidence="1 2">
    <name type="scientific">Maridesulfovibrio hydrothermalis AM13 = DSM 14728</name>
    <dbReference type="NCBI Taxonomy" id="1121451"/>
    <lineage>
        <taxon>Bacteria</taxon>
        <taxon>Pseudomonadati</taxon>
        <taxon>Thermodesulfobacteriota</taxon>
        <taxon>Desulfovibrionia</taxon>
        <taxon>Desulfovibrionales</taxon>
        <taxon>Desulfovibrionaceae</taxon>
        <taxon>Maridesulfovibrio</taxon>
    </lineage>
</organism>
<proteinExistence type="predicted"/>
<accession>L0R9G9</accession>
<protein>
    <recommendedName>
        <fullName evidence="3">ASCH domain-containing protein</fullName>
    </recommendedName>
</protein>
<evidence type="ECO:0000313" key="2">
    <source>
        <dbReference type="Proteomes" id="UP000010808"/>
    </source>
</evidence>
<keyword evidence="2" id="KW-1185">Reference proteome</keyword>
<dbReference type="EMBL" id="FO203522">
    <property type="protein sequence ID" value="CCO22236.1"/>
    <property type="molecule type" value="Genomic_DNA"/>
</dbReference>
<dbReference type="Proteomes" id="UP000010808">
    <property type="component" value="Chromosome"/>
</dbReference>
<gene>
    <name evidence="1" type="ORF">DESAM_10255</name>
</gene>
<reference evidence="1 2" key="1">
    <citation type="submission" date="2012-10" db="EMBL/GenBank/DDBJ databases">
        <authorList>
            <person name="Genoscope - CEA"/>
        </authorList>
    </citation>
    <scope>NUCLEOTIDE SEQUENCE [LARGE SCALE GENOMIC DNA]</scope>
    <source>
        <strain evidence="2">AM13 / DSM 14728</strain>
    </source>
</reference>
<dbReference type="AlphaFoldDB" id="L0R9G9"/>
<dbReference type="KEGG" id="dhy:DESAM_10255"/>
<sequence>MRPLFFALKKEFYLQFREGIKKYEIRRYGKRWNEKTCGIGRAVTLSNGYQKEGRLNCRVTGFEKVFV</sequence>
<name>L0R9G9_9BACT</name>
<evidence type="ECO:0000313" key="1">
    <source>
        <dbReference type="EMBL" id="CCO22236.1"/>
    </source>
</evidence>
<dbReference type="eggNOG" id="ENOG50332DT">
    <property type="taxonomic scope" value="Bacteria"/>
</dbReference>
<evidence type="ECO:0008006" key="3">
    <source>
        <dbReference type="Google" id="ProtNLM"/>
    </source>
</evidence>
<dbReference type="PATRIC" id="fig|1121451.3.peg.237"/>